<feature type="non-terminal residue" evidence="1">
    <location>
        <position position="1"/>
    </location>
</feature>
<keyword evidence="2" id="KW-1185">Reference proteome</keyword>
<comment type="caution">
    <text evidence="1">The sequence shown here is derived from an EMBL/GenBank/DDBJ whole genome shotgun (WGS) entry which is preliminary data.</text>
</comment>
<gene>
    <name evidence="1" type="ORF">GMARGA_LOCUS27901</name>
</gene>
<proteinExistence type="predicted"/>
<reference evidence="1 2" key="1">
    <citation type="submission" date="2021-06" db="EMBL/GenBank/DDBJ databases">
        <authorList>
            <person name="Kallberg Y."/>
            <person name="Tangrot J."/>
            <person name="Rosling A."/>
        </authorList>
    </citation>
    <scope>NUCLEOTIDE SEQUENCE [LARGE SCALE GENOMIC DNA]</scope>
    <source>
        <strain evidence="1 2">120-4 pot B 10/14</strain>
    </source>
</reference>
<dbReference type="Proteomes" id="UP000789901">
    <property type="component" value="Unassembled WGS sequence"/>
</dbReference>
<evidence type="ECO:0000313" key="2">
    <source>
        <dbReference type="Proteomes" id="UP000789901"/>
    </source>
</evidence>
<dbReference type="EMBL" id="CAJVQB010034829">
    <property type="protein sequence ID" value="CAG8821724.1"/>
    <property type="molecule type" value="Genomic_DNA"/>
</dbReference>
<accession>A0ABN7W8Z3</accession>
<name>A0ABN7W8Z3_GIGMA</name>
<sequence length="132" mass="15381">YPFLIWDSNKLLNESSKIYTSLAKNANKLKISFITSDKNSRNIDLELDQNKNIDIELHQKYEFEIITADKNSENIDPELRQEYDSKIASLGHLVKHLKEELLVNNLQHVGNIVNNMKHTFTIIDDIKKSQNK</sequence>
<evidence type="ECO:0000313" key="1">
    <source>
        <dbReference type="EMBL" id="CAG8821724.1"/>
    </source>
</evidence>
<organism evidence="1 2">
    <name type="scientific">Gigaspora margarita</name>
    <dbReference type="NCBI Taxonomy" id="4874"/>
    <lineage>
        <taxon>Eukaryota</taxon>
        <taxon>Fungi</taxon>
        <taxon>Fungi incertae sedis</taxon>
        <taxon>Mucoromycota</taxon>
        <taxon>Glomeromycotina</taxon>
        <taxon>Glomeromycetes</taxon>
        <taxon>Diversisporales</taxon>
        <taxon>Gigasporaceae</taxon>
        <taxon>Gigaspora</taxon>
    </lineage>
</organism>
<protein>
    <submittedName>
        <fullName evidence="1">22790_t:CDS:1</fullName>
    </submittedName>
</protein>